<sequence length="190" mass="21447">MNRQTHDYGEAHPARVFGWRRTWRHTALRPVAFLTAVPDPVTRIDGLIAAVPNGDWRALDAREHAYDRVDLTDLEDHPLPFTPKVAIYSIPAGKHGAPTMAHPILLSYLDVVVQGYHQEFGTEGVTRFFQTTDGWDAPILDDRTQPLYPRHQTLARSETRLVDRMLDDVGARLVPLTRSQSEAIHKPNGS</sequence>
<organism evidence="1 2">
    <name type="scientific">Thalassovita gelatinovora</name>
    <name type="common">Thalassobius gelatinovorus</name>
    <dbReference type="NCBI Taxonomy" id="53501"/>
    <lineage>
        <taxon>Bacteria</taxon>
        <taxon>Pseudomonadati</taxon>
        <taxon>Pseudomonadota</taxon>
        <taxon>Alphaproteobacteria</taxon>
        <taxon>Rhodobacterales</taxon>
        <taxon>Roseobacteraceae</taxon>
        <taxon>Thalassovita</taxon>
    </lineage>
</organism>
<name>A0A0P1F869_THAGE</name>
<dbReference type="Gene3D" id="3.10.490.10">
    <property type="entry name" value="Gamma-glutamyl cyclotransferase-like"/>
    <property type="match status" value="1"/>
</dbReference>
<dbReference type="InterPro" id="IPR013024">
    <property type="entry name" value="GGCT-like"/>
</dbReference>
<dbReference type="STRING" id="53501.SAMN04488043_11158"/>
<dbReference type="EMBL" id="CYSA01000015">
    <property type="protein sequence ID" value="CUH64295.1"/>
    <property type="molecule type" value="Genomic_DNA"/>
</dbReference>
<proteinExistence type="predicted"/>
<evidence type="ECO:0000313" key="1">
    <source>
        <dbReference type="EMBL" id="CUH64295.1"/>
    </source>
</evidence>
<keyword evidence="2" id="KW-1185">Reference proteome</keyword>
<gene>
    <name evidence="1" type="ORF">TG4357_01195</name>
</gene>
<protein>
    <recommendedName>
        <fullName evidence="3">Gamma-glutamylcyclotransferase AIG2-like domain-containing protein</fullName>
    </recommendedName>
</protein>
<dbReference type="RefSeq" id="WP_233487434.1">
    <property type="nucleotide sequence ID" value="NZ_CP051181.1"/>
</dbReference>
<dbReference type="CDD" id="cd06661">
    <property type="entry name" value="GGCT_like"/>
    <property type="match status" value="1"/>
</dbReference>
<evidence type="ECO:0008006" key="3">
    <source>
        <dbReference type="Google" id="ProtNLM"/>
    </source>
</evidence>
<dbReference type="Proteomes" id="UP000051587">
    <property type="component" value="Unassembled WGS sequence"/>
</dbReference>
<dbReference type="AlphaFoldDB" id="A0A0P1F869"/>
<accession>A0A0P1F869</accession>
<evidence type="ECO:0000313" key="2">
    <source>
        <dbReference type="Proteomes" id="UP000051587"/>
    </source>
</evidence>
<reference evidence="1 2" key="1">
    <citation type="submission" date="2015-09" db="EMBL/GenBank/DDBJ databases">
        <authorList>
            <consortium name="Swine Surveillance"/>
        </authorList>
    </citation>
    <scope>NUCLEOTIDE SEQUENCE [LARGE SCALE GENOMIC DNA]</scope>
    <source>
        <strain evidence="1 2">CECT 4357</strain>
    </source>
</reference>